<dbReference type="GO" id="GO:0007264">
    <property type="term" value="P:small GTPase-mediated signal transduction"/>
    <property type="evidence" value="ECO:0007669"/>
    <property type="project" value="InterPro"/>
</dbReference>
<evidence type="ECO:0000256" key="2">
    <source>
        <dbReference type="ARBA" id="ARBA00022658"/>
    </source>
</evidence>
<feature type="compositionally biased region" description="Basic and acidic residues" evidence="11">
    <location>
        <begin position="1"/>
        <end position="17"/>
    </location>
</feature>
<evidence type="ECO:0000256" key="7">
    <source>
        <dbReference type="ARBA" id="ARBA00060031"/>
    </source>
</evidence>
<dbReference type="OrthoDB" id="30840at2759"/>
<dbReference type="FunFam" id="2.170.150.10:FF:000004">
    <property type="entry name" value="Guanine nucleotide exchange factor MSS4"/>
    <property type="match status" value="1"/>
</dbReference>
<dbReference type="SUPFAM" id="SSF51316">
    <property type="entry name" value="Mss4-like"/>
    <property type="match status" value="1"/>
</dbReference>
<dbReference type="PhylomeDB" id="A7SP34"/>
<protein>
    <recommendedName>
        <fullName evidence="9">Guanine nucleotide exchange factor MSS4</fullName>
    </recommendedName>
    <alternativeName>
        <fullName evidence="10">Rab-interacting factor</fullName>
    </alternativeName>
</protein>
<dbReference type="InterPro" id="IPR011323">
    <property type="entry name" value="Mss4/transl-control_tumour"/>
</dbReference>
<dbReference type="Proteomes" id="UP000001593">
    <property type="component" value="Unassembled WGS sequence"/>
</dbReference>
<dbReference type="GO" id="GO:0006892">
    <property type="term" value="P:post-Golgi vesicle-mediated transport"/>
    <property type="evidence" value="ECO:0000318"/>
    <property type="project" value="GO_Central"/>
</dbReference>
<dbReference type="GO" id="GO:0008270">
    <property type="term" value="F:zinc ion binding"/>
    <property type="evidence" value="ECO:0000318"/>
    <property type="project" value="GO_Central"/>
</dbReference>
<evidence type="ECO:0000313" key="13">
    <source>
        <dbReference type="Proteomes" id="UP000001593"/>
    </source>
</evidence>
<keyword evidence="2" id="KW-0344">Guanine-nucleotide releasing factor</keyword>
<reference evidence="12 13" key="1">
    <citation type="journal article" date="2007" name="Science">
        <title>Sea anemone genome reveals ancestral eumetazoan gene repertoire and genomic organization.</title>
        <authorList>
            <person name="Putnam N.H."/>
            <person name="Srivastava M."/>
            <person name="Hellsten U."/>
            <person name="Dirks B."/>
            <person name="Chapman J."/>
            <person name="Salamov A."/>
            <person name="Terry A."/>
            <person name="Shapiro H."/>
            <person name="Lindquist E."/>
            <person name="Kapitonov V.V."/>
            <person name="Jurka J."/>
            <person name="Genikhovich G."/>
            <person name="Grigoriev I.V."/>
            <person name="Lucas S.M."/>
            <person name="Steele R.E."/>
            <person name="Finnerty J.R."/>
            <person name="Technau U."/>
            <person name="Martindale M.Q."/>
            <person name="Rokhsar D.S."/>
        </authorList>
    </citation>
    <scope>NUCLEOTIDE SEQUENCE [LARGE SCALE GENOMIC DNA]</scope>
    <source>
        <strain evidence="13">CH2 X CH6</strain>
    </source>
</reference>
<comment type="subunit">
    <text evidence="8">Interacts with RAB8A.</text>
</comment>
<keyword evidence="13" id="KW-1185">Reference proteome</keyword>
<name>A7SP34_NEMVE</name>
<keyword evidence="4" id="KW-0862">Zinc</keyword>
<evidence type="ECO:0000256" key="5">
    <source>
        <dbReference type="ARBA" id="ARBA00022927"/>
    </source>
</evidence>
<dbReference type="InterPro" id="IPR011057">
    <property type="entry name" value="Mss4-like_sf"/>
</dbReference>
<dbReference type="KEGG" id="nve:5505874"/>
<dbReference type="PANTHER" id="PTHR13276:SF0">
    <property type="entry name" value="GUANINE NUCLEOTIDE EXCHANGE FACTOR MSS4"/>
    <property type="match status" value="1"/>
</dbReference>
<evidence type="ECO:0000256" key="9">
    <source>
        <dbReference type="ARBA" id="ARBA00069715"/>
    </source>
</evidence>
<dbReference type="GO" id="GO:0015031">
    <property type="term" value="P:protein transport"/>
    <property type="evidence" value="ECO:0007669"/>
    <property type="project" value="UniProtKB-KW"/>
</dbReference>
<feature type="region of interest" description="Disordered" evidence="11">
    <location>
        <begin position="1"/>
        <end position="27"/>
    </location>
</feature>
<dbReference type="eggNOG" id="KOG4113">
    <property type="taxonomic scope" value="Eukaryota"/>
</dbReference>
<dbReference type="AlphaFoldDB" id="A7SP34"/>
<evidence type="ECO:0000256" key="1">
    <source>
        <dbReference type="ARBA" id="ARBA00022448"/>
    </source>
</evidence>
<dbReference type="GO" id="GO:0016020">
    <property type="term" value="C:membrane"/>
    <property type="evidence" value="ECO:0000318"/>
    <property type="project" value="GO_Central"/>
</dbReference>
<dbReference type="STRING" id="45351.A7SP34"/>
<evidence type="ECO:0000256" key="6">
    <source>
        <dbReference type="ARBA" id="ARBA00022990"/>
    </source>
</evidence>
<evidence type="ECO:0000313" key="12">
    <source>
        <dbReference type="EMBL" id="EDO34539.1"/>
    </source>
</evidence>
<sequence length="134" mass="15227">MAESKDNARQPSPEKDSSLPGDLVTNGKNSKWVECKLCHSKVLRPQTAEYIKEEIFLPSMQQKTKINMDSPEGDTLHHYWLVHDMFAFENVGFSKTVNNVKYLTCADCEVGPIGWQLANDSTRFLVALERVKHS</sequence>
<evidence type="ECO:0000256" key="11">
    <source>
        <dbReference type="SAM" id="MobiDB-lite"/>
    </source>
</evidence>
<dbReference type="GO" id="GO:0005085">
    <property type="term" value="F:guanyl-nucleotide exchange factor activity"/>
    <property type="evidence" value="ECO:0000318"/>
    <property type="project" value="GO_Central"/>
</dbReference>
<dbReference type="GO" id="GO:0005829">
    <property type="term" value="C:cytosol"/>
    <property type="evidence" value="ECO:0000318"/>
    <property type="project" value="GO_Central"/>
</dbReference>
<dbReference type="HOGENOM" id="CLU_132754_0_0_1"/>
<accession>A7SP34</accession>
<dbReference type="OMA" id="VPLMMQK"/>
<proteinExistence type="predicted"/>
<dbReference type="Pfam" id="PF04421">
    <property type="entry name" value="Mss4"/>
    <property type="match status" value="1"/>
</dbReference>
<organism evidence="12 13">
    <name type="scientific">Nematostella vectensis</name>
    <name type="common">Starlet sea anemone</name>
    <dbReference type="NCBI Taxonomy" id="45351"/>
    <lineage>
        <taxon>Eukaryota</taxon>
        <taxon>Metazoa</taxon>
        <taxon>Cnidaria</taxon>
        <taxon>Anthozoa</taxon>
        <taxon>Hexacorallia</taxon>
        <taxon>Actiniaria</taxon>
        <taxon>Edwardsiidae</taxon>
        <taxon>Nematostella</taxon>
    </lineage>
</organism>
<evidence type="ECO:0000256" key="10">
    <source>
        <dbReference type="ARBA" id="ARBA00075505"/>
    </source>
</evidence>
<keyword evidence="1" id="KW-0813">Transport</keyword>
<keyword evidence="5" id="KW-0653">Protein transport</keyword>
<comment type="function">
    <text evidence="7">Guanine-nucleotide-releasing protein that acts on members of the SEC4/YPT1/RAB subfamily. Stimulates GDP release from both YPT1, RAB3A and RAB10, but is less active on these proteins than on the SEC4 protein. Might play a general role in vesicular transport.</text>
</comment>
<dbReference type="PANTHER" id="PTHR13276">
    <property type="entry name" value="GUANINE NUCLEOTIDE EXCHANGE FACTOR MSS4"/>
    <property type="match status" value="1"/>
</dbReference>
<dbReference type="InterPro" id="IPR007515">
    <property type="entry name" value="Mss4"/>
</dbReference>
<evidence type="ECO:0000256" key="3">
    <source>
        <dbReference type="ARBA" id="ARBA00022723"/>
    </source>
</evidence>
<dbReference type="PROSITE" id="PS51796">
    <property type="entry name" value="MSS4"/>
    <property type="match status" value="1"/>
</dbReference>
<keyword evidence="6" id="KW-0007">Acetylation</keyword>
<dbReference type="InParanoid" id="A7SP34"/>
<evidence type="ECO:0000256" key="8">
    <source>
        <dbReference type="ARBA" id="ARBA00063928"/>
    </source>
</evidence>
<dbReference type="Gene3D" id="2.170.150.10">
    <property type="entry name" value="Metal Binding Protein, Guanine Nucleotide Exchange Factor, Chain A"/>
    <property type="match status" value="1"/>
</dbReference>
<keyword evidence="3" id="KW-0479">Metal-binding</keyword>
<gene>
    <name evidence="12" type="ORF">NEMVEDRAFT_v1g215219</name>
</gene>
<dbReference type="EMBL" id="DS469727">
    <property type="protein sequence ID" value="EDO34539.1"/>
    <property type="molecule type" value="Genomic_DNA"/>
</dbReference>
<evidence type="ECO:0000256" key="4">
    <source>
        <dbReference type="ARBA" id="ARBA00022833"/>
    </source>
</evidence>